<protein>
    <submittedName>
        <fullName evidence="1">Uncharacterized protein</fullName>
    </submittedName>
</protein>
<keyword evidence="2" id="KW-1185">Reference proteome</keyword>
<organism evidence="1 2">
    <name type="scientific">Variovorax ureilyticus</name>
    <dbReference type="NCBI Taxonomy" id="1836198"/>
    <lineage>
        <taxon>Bacteria</taxon>
        <taxon>Pseudomonadati</taxon>
        <taxon>Pseudomonadota</taxon>
        <taxon>Betaproteobacteria</taxon>
        <taxon>Burkholderiales</taxon>
        <taxon>Comamonadaceae</taxon>
        <taxon>Variovorax</taxon>
    </lineage>
</organism>
<name>A0ABU8VNM9_9BURK</name>
<gene>
    <name evidence="1" type="ORF">WKW77_29620</name>
</gene>
<proteinExistence type="predicted"/>
<dbReference type="EMBL" id="JBBKZU010000018">
    <property type="protein sequence ID" value="MEJ8815258.1"/>
    <property type="molecule type" value="Genomic_DNA"/>
</dbReference>
<comment type="caution">
    <text evidence="1">The sequence shown here is derived from an EMBL/GenBank/DDBJ whole genome shotgun (WGS) entry which is preliminary data.</text>
</comment>
<reference evidence="1 2" key="1">
    <citation type="submission" date="2024-03" db="EMBL/GenBank/DDBJ databases">
        <title>Novel species of the genus Variovorax.</title>
        <authorList>
            <person name="Liu Q."/>
            <person name="Xin Y.-H."/>
        </authorList>
    </citation>
    <scope>NUCLEOTIDE SEQUENCE [LARGE SCALE GENOMIC DNA]</scope>
    <source>
        <strain evidence="1 2">KACC 18899</strain>
    </source>
</reference>
<sequence>MACAALGKTLGGAFGIDRLTSALLDYGDRRAAFTVGTPAGSDAWGAHQQLSVLGSKGWLRMNFAFPHARPTACLIKVGDVSSVARSLKSPMPQLRRDRST</sequence>
<evidence type="ECO:0000313" key="2">
    <source>
        <dbReference type="Proteomes" id="UP001365846"/>
    </source>
</evidence>
<evidence type="ECO:0000313" key="1">
    <source>
        <dbReference type="EMBL" id="MEJ8815258.1"/>
    </source>
</evidence>
<dbReference type="Proteomes" id="UP001365846">
    <property type="component" value="Unassembled WGS sequence"/>
</dbReference>
<accession>A0ABU8VNM9</accession>
<dbReference type="RefSeq" id="WP_340360470.1">
    <property type="nucleotide sequence ID" value="NZ_JBBKZU010000018.1"/>
</dbReference>